<protein>
    <submittedName>
        <fullName evidence="1">Uncharacterized protein</fullName>
    </submittedName>
</protein>
<reference evidence="1" key="1">
    <citation type="journal article" date="2009" name="Plant Mol. Biol.">
        <title>Insights into corn genes derived from large-scale cDNA sequencing.</title>
        <authorList>
            <person name="Alexandrov N.N."/>
            <person name="Brover V.V."/>
            <person name="Freidin S."/>
            <person name="Troukhan M.E."/>
            <person name="Tatarinova T.V."/>
            <person name="Zhang H."/>
            <person name="Swaller T.J."/>
            <person name="Lu Y.P."/>
            <person name="Bouck J."/>
            <person name="Flavell R.B."/>
            <person name="Feldmann K.A."/>
        </authorList>
    </citation>
    <scope>NUCLEOTIDE SEQUENCE</scope>
</reference>
<proteinExistence type="evidence at transcript level"/>
<accession>B6UB01</accession>
<organism evidence="1">
    <name type="scientific">Zea mays</name>
    <name type="common">Maize</name>
    <dbReference type="NCBI Taxonomy" id="4577"/>
    <lineage>
        <taxon>Eukaryota</taxon>
        <taxon>Viridiplantae</taxon>
        <taxon>Streptophyta</taxon>
        <taxon>Embryophyta</taxon>
        <taxon>Tracheophyta</taxon>
        <taxon>Spermatophyta</taxon>
        <taxon>Magnoliopsida</taxon>
        <taxon>Liliopsida</taxon>
        <taxon>Poales</taxon>
        <taxon>Poaceae</taxon>
        <taxon>PACMAD clade</taxon>
        <taxon>Panicoideae</taxon>
        <taxon>Andropogonodae</taxon>
        <taxon>Andropogoneae</taxon>
        <taxon>Tripsacinae</taxon>
        <taxon>Zea</taxon>
    </lineage>
</organism>
<dbReference type="SUPFAM" id="SSF57863">
    <property type="entry name" value="ArfGap/RecO-like zinc finger"/>
    <property type="match status" value="1"/>
</dbReference>
<name>B6UB01_MAIZE</name>
<dbReference type="KEGG" id="zma:100278584"/>
<dbReference type="EMBL" id="EU974416">
    <property type="protein sequence ID" value="ACG46534.1"/>
    <property type="molecule type" value="mRNA"/>
</dbReference>
<sequence>MLVIDTNHFFWAATALPFTDSFARSNSLLLLDHVNRVVISWRESTRVLAPWILATPALRWCGHLGHLRQDKPQGGVLCSGCARQSRYRRRRWRLLPQRTLWLLDSLWRPRFEEKNSWFRRSHTTRSLI</sequence>
<dbReference type="AlphaFoldDB" id="B6UB01"/>
<dbReference type="RefSeq" id="NP_001145287.1">
    <property type="nucleotide sequence ID" value="NM_001151815.1"/>
</dbReference>
<dbReference type="InterPro" id="IPR037278">
    <property type="entry name" value="ARFGAP/RecO"/>
</dbReference>
<dbReference type="GeneID" id="100278584"/>
<evidence type="ECO:0000313" key="1">
    <source>
        <dbReference type="EMBL" id="ACG46534.1"/>
    </source>
</evidence>